<dbReference type="AlphaFoldDB" id="A0A6L3ZDX6"/>
<reference evidence="1 2" key="1">
    <citation type="submission" date="2019-10" db="EMBL/GenBank/DDBJ databases">
        <title>Genome sequence of Phaeocystidibacter marisrubri JCM30614 (type strain).</title>
        <authorList>
            <person name="Bowman J.P."/>
        </authorList>
    </citation>
    <scope>NUCLEOTIDE SEQUENCE [LARGE SCALE GENOMIC DNA]</scope>
    <source>
        <strain evidence="1 2">JCM 30614</strain>
    </source>
</reference>
<proteinExistence type="predicted"/>
<dbReference type="EMBL" id="WBVQ01000002">
    <property type="protein sequence ID" value="KAB2815826.1"/>
    <property type="molecule type" value="Genomic_DNA"/>
</dbReference>
<dbReference type="InterPro" id="IPR007362">
    <property type="entry name" value="DUF429"/>
</dbReference>
<protein>
    <submittedName>
        <fullName evidence="1">DUF429 domain-containing protein</fullName>
    </submittedName>
</protein>
<accession>A0A6L3ZDX6</accession>
<dbReference type="Pfam" id="PF04250">
    <property type="entry name" value="DUF429"/>
    <property type="match status" value="1"/>
</dbReference>
<comment type="caution">
    <text evidence="1">The sequence shown here is derived from an EMBL/GenBank/DDBJ whole genome shotgun (WGS) entry which is preliminary data.</text>
</comment>
<gene>
    <name evidence="1" type="ORF">F8C82_09005</name>
</gene>
<dbReference type="Proteomes" id="UP000484164">
    <property type="component" value="Unassembled WGS sequence"/>
</dbReference>
<name>A0A6L3ZDX6_9FLAO</name>
<organism evidence="1 2">
    <name type="scientific">Phaeocystidibacter marisrubri</name>
    <dbReference type="NCBI Taxonomy" id="1577780"/>
    <lineage>
        <taxon>Bacteria</taxon>
        <taxon>Pseudomonadati</taxon>
        <taxon>Bacteroidota</taxon>
        <taxon>Flavobacteriia</taxon>
        <taxon>Flavobacteriales</taxon>
        <taxon>Phaeocystidibacteraceae</taxon>
        <taxon>Phaeocystidibacter</taxon>
    </lineage>
</organism>
<evidence type="ECO:0000313" key="2">
    <source>
        <dbReference type="Proteomes" id="UP000484164"/>
    </source>
</evidence>
<evidence type="ECO:0000313" key="1">
    <source>
        <dbReference type="EMBL" id="KAB2815826.1"/>
    </source>
</evidence>
<sequence length="257" mass="29512">MSQIRIIGWDAASKWRNNGIFEANYDLKEFNLKEAPKEINVSDLKNILSCPLENTIIAIDMPLAWPIAFQKEWNSNSPRESTTCKRCPKENRPNENIFRRKTEQWVAKEKYINPLEVTAQPLAKAAFKTCKRLSKYFTVDWFEDVIRTNGATSGILEVYPAASLNKSFPVTKKLPKKGSNEYKSEVQRYLSQVDPAFAPAMNKTMNHHQIDALLCIATTIQYLRKECQPPGDTICDDCLFKEGWIWVPFNNSNALNK</sequence>
<keyword evidence="2" id="KW-1185">Reference proteome</keyword>
<dbReference type="OrthoDB" id="1524859at2"/>
<dbReference type="RefSeq" id="WP_151693255.1">
    <property type="nucleotide sequence ID" value="NZ_BMGX01000001.1"/>
</dbReference>